<dbReference type="GO" id="GO:0032993">
    <property type="term" value="C:protein-DNA complex"/>
    <property type="evidence" value="ECO:0007669"/>
    <property type="project" value="TreeGrafter"/>
</dbReference>
<evidence type="ECO:0000256" key="6">
    <source>
        <dbReference type="ARBA" id="ARBA00023163"/>
    </source>
</evidence>
<dbReference type="FunFam" id="1.10.10.10:FF:000018">
    <property type="entry name" value="DNA-binding response regulator ResD"/>
    <property type="match status" value="1"/>
</dbReference>
<keyword evidence="5 8" id="KW-0238">DNA-binding</keyword>
<proteinExistence type="predicted"/>
<evidence type="ECO:0000259" key="10">
    <source>
        <dbReference type="PROSITE" id="PS51755"/>
    </source>
</evidence>
<dbReference type="Gene3D" id="3.40.50.2300">
    <property type="match status" value="1"/>
</dbReference>
<dbReference type="Proteomes" id="UP000182836">
    <property type="component" value="Unassembled WGS sequence"/>
</dbReference>
<evidence type="ECO:0000313" key="11">
    <source>
        <dbReference type="EMBL" id="KON97026.1"/>
    </source>
</evidence>
<dbReference type="AlphaFoldDB" id="A0A0D1Y0E7"/>
<gene>
    <name evidence="11" type="ORF">AF333_17635</name>
    <name evidence="12" type="ORF">SAMN04487909_12326</name>
</gene>
<dbReference type="SMART" id="SM00862">
    <property type="entry name" value="Trans_reg_C"/>
    <property type="match status" value="1"/>
</dbReference>
<keyword evidence="13" id="KW-1185">Reference proteome</keyword>
<evidence type="ECO:0000256" key="3">
    <source>
        <dbReference type="ARBA" id="ARBA00023012"/>
    </source>
</evidence>
<dbReference type="EMBL" id="LGUG01000004">
    <property type="protein sequence ID" value="KON97026.1"/>
    <property type="molecule type" value="Genomic_DNA"/>
</dbReference>
<reference evidence="12 14" key="2">
    <citation type="submission" date="2016-10" db="EMBL/GenBank/DDBJ databases">
        <authorList>
            <person name="de Groot N.N."/>
        </authorList>
    </citation>
    <scope>NUCLEOTIDE SEQUENCE [LARGE SCALE GENOMIC DNA]</scope>
    <source>
        <strain evidence="12 14">DSM 2895</strain>
    </source>
</reference>
<dbReference type="SMART" id="SM00448">
    <property type="entry name" value="REC"/>
    <property type="match status" value="1"/>
</dbReference>
<dbReference type="Pfam" id="PF00486">
    <property type="entry name" value="Trans_reg_C"/>
    <property type="match status" value="1"/>
</dbReference>
<name>A0A0D1Y0E7_ANEMI</name>
<feature type="modified residue" description="4-aspartylphosphate" evidence="7">
    <location>
        <position position="53"/>
    </location>
</feature>
<dbReference type="PANTHER" id="PTHR48111:SF40">
    <property type="entry name" value="PHOSPHATE REGULON TRANSCRIPTIONAL REGULATORY PROTEIN PHOB"/>
    <property type="match status" value="1"/>
</dbReference>
<dbReference type="PROSITE" id="PS51755">
    <property type="entry name" value="OMPR_PHOB"/>
    <property type="match status" value="1"/>
</dbReference>
<keyword evidence="2 7" id="KW-0597">Phosphoprotein</keyword>
<reference evidence="11 13" key="1">
    <citation type="submission" date="2015-07" db="EMBL/GenBank/DDBJ databases">
        <title>Fjat-14205 dsm 2895.</title>
        <authorList>
            <person name="Liu B."/>
            <person name="Wang J."/>
            <person name="Zhu Y."/>
            <person name="Liu G."/>
            <person name="Chen Q."/>
            <person name="Chen Z."/>
            <person name="Lan J."/>
            <person name="Che J."/>
            <person name="Ge C."/>
            <person name="Shi H."/>
            <person name="Pan Z."/>
            <person name="Liu X."/>
        </authorList>
    </citation>
    <scope>NUCLEOTIDE SEQUENCE [LARGE SCALE GENOMIC DNA]</scope>
    <source>
        <strain evidence="11 13">DSM 2895</strain>
    </source>
</reference>
<dbReference type="PATRIC" id="fig|47500.8.peg.4846"/>
<dbReference type="CDD" id="cd00383">
    <property type="entry name" value="trans_reg_C"/>
    <property type="match status" value="1"/>
</dbReference>
<dbReference type="OrthoDB" id="9790442at2"/>
<feature type="domain" description="OmpR/PhoB-type" evidence="10">
    <location>
        <begin position="133"/>
        <end position="232"/>
    </location>
</feature>
<dbReference type="Proteomes" id="UP000037269">
    <property type="component" value="Unassembled WGS sequence"/>
</dbReference>
<dbReference type="GO" id="GO:0005829">
    <property type="term" value="C:cytosol"/>
    <property type="evidence" value="ECO:0007669"/>
    <property type="project" value="TreeGrafter"/>
</dbReference>
<evidence type="ECO:0000256" key="4">
    <source>
        <dbReference type="ARBA" id="ARBA00023015"/>
    </source>
</evidence>
<dbReference type="GeneID" id="42306986"/>
<evidence type="ECO:0000256" key="5">
    <source>
        <dbReference type="ARBA" id="ARBA00023125"/>
    </source>
</evidence>
<accession>A0A0D1Y0E7</accession>
<evidence type="ECO:0000313" key="14">
    <source>
        <dbReference type="Proteomes" id="UP000182836"/>
    </source>
</evidence>
<evidence type="ECO:0000256" key="1">
    <source>
        <dbReference type="ARBA" id="ARBA00004496"/>
    </source>
</evidence>
<dbReference type="GO" id="GO:0000156">
    <property type="term" value="F:phosphorelay response regulator activity"/>
    <property type="evidence" value="ECO:0007669"/>
    <property type="project" value="TreeGrafter"/>
</dbReference>
<dbReference type="EMBL" id="FNED01000023">
    <property type="protein sequence ID" value="SDJ63768.1"/>
    <property type="molecule type" value="Genomic_DNA"/>
</dbReference>
<dbReference type="PANTHER" id="PTHR48111">
    <property type="entry name" value="REGULATOR OF RPOS"/>
    <property type="match status" value="1"/>
</dbReference>
<organism evidence="11 13">
    <name type="scientific">Aneurinibacillus migulanus</name>
    <name type="common">Bacillus migulanus</name>
    <dbReference type="NCBI Taxonomy" id="47500"/>
    <lineage>
        <taxon>Bacteria</taxon>
        <taxon>Bacillati</taxon>
        <taxon>Bacillota</taxon>
        <taxon>Bacilli</taxon>
        <taxon>Bacillales</taxon>
        <taxon>Paenibacillaceae</taxon>
        <taxon>Aneurinibacillus group</taxon>
        <taxon>Aneurinibacillus</taxon>
    </lineage>
</organism>
<dbReference type="InterPro" id="IPR001789">
    <property type="entry name" value="Sig_transdc_resp-reg_receiver"/>
</dbReference>
<evidence type="ECO:0000313" key="12">
    <source>
        <dbReference type="EMBL" id="SDJ63768.1"/>
    </source>
</evidence>
<evidence type="ECO:0000256" key="2">
    <source>
        <dbReference type="ARBA" id="ARBA00022553"/>
    </source>
</evidence>
<dbReference type="InterPro" id="IPR011006">
    <property type="entry name" value="CheY-like_superfamily"/>
</dbReference>
<dbReference type="SUPFAM" id="SSF52172">
    <property type="entry name" value="CheY-like"/>
    <property type="match status" value="1"/>
</dbReference>
<dbReference type="GO" id="GO:0006355">
    <property type="term" value="P:regulation of DNA-templated transcription"/>
    <property type="evidence" value="ECO:0007669"/>
    <property type="project" value="InterPro"/>
</dbReference>
<dbReference type="RefSeq" id="WP_043064681.1">
    <property type="nucleotide sequence ID" value="NZ_BJOA01000132.1"/>
</dbReference>
<dbReference type="PROSITE" id="PS50110">
    <property type="entry name" value="RESPONSE_REGULATORY"/>
    <property type="match status" value="1"/>
</dbReference>
<dbReference type="GO" id="GO:0000976">
    <property type="term" value="F:transcription cis-regulatory region binding"/>
    <property type="evidence" value="ECO:0007669"/>
    <property type="project" value="TreeGrafter"/>
</dbReference>
<feature type="domain" description="Response regulatory" evidence="9">
    <location>
        <begin position="4"/>
        <end position="117"/>
    </location>
</feature>
<dbReference type="FunFam" id="3.40.50.2300:FF:000001">
    <property type="entry name" value="DNA-binding response regulator PhoB"/>
    <property type="match status" value="1"/>
</dbReference>
<sequence>MSKTILIADDEPEIIELLKLFLERESYRIIEAYDGEQAWNYIRQHPVDLAIIDIMMPALDGFQLIKRLRNEYKLPVIILSAKNRDSDKILGLGLGADDFISKPFNPLEAVARIQAQLRRAFEFNEPEEKAISTQSTTVGRLTLDHTACVVYRGDETITLTPLEYRLLNTFMQAPGRIFTKQQLFEQAWSETYWEDDNTIMVQISRLRDKIEDQPRQPVYIKTVRGLGYKFASKDDFDEEKT</sequence>
<protein>
    <submittedName>
        <fullName evidence="12">DNA-binding response regulator, OmpR family, contains REC and winged-helix (WHTH) domain</fullName>
    </submittedName>
    <submittedName>
        <fullName evidence="11">PhoP family transcriptional regulator</fullName>
    </submittedName>
</protein>
<dbReference type="InterPro" id="IPR036388">
    <property type="entry name" value="WH-like_DNA-bd_sf"/>
</dbReference>
<keyword evidence="6" id="KW-0804">Transcription</keyword>
<dbReference type="Gene3D" id="1.10.10.10">
    <property type="entry name" value="Winged helix-like DNA-binding domain superfamily/Winged helix DNA-binding domain"/>
    <property type="match status" value="1"/>
</dbReference>
<evidence type="ECO:0000259" key="9">
    <source>
        <dbReference type="PROSITE" id="PS50110"/>
    </source>
</evidence>
<keyword evidence="4" id="KW-0805">Transcription regulation</keyword>
<keyword evidence="3" id="KW-0902">Two-component regulatory system</keyword>
<feature type="DNA-binding region" description="OmpR/PhoB-type" evidence="8">
    <location>
        <begin position="133"/>
        <end position="232"/>
    </location>
</feature>
<comment type="subcellular location">
    <subcellularLocation>
        <location evidence="1">Cytoplasm</location>
    </subcellularLocation>
</comment>
<dbReference type="Pfam" id="PF00072">
    <property type="entry name" value="Response_reg"/>
    <property type="match status" value="1"/>
</dbReference>
<evidence type="ECO:0000256" key="8">
    <source>
        <dbReference type="PROSITE-ProRule" id="PRU01091"/>
    </source>
</evidence>
<dbReference type="CDD" id="cd17574">
    <property type="entry name" value="REC_OmpR"/>
    <property type="match status" value="1"/>
</dbReference>
<dbReference type="Gene3D" id="6.10.250.690">
    <property type="match status" value="1"/>
</dbReference>
<evidence type="ECO:0000313" key="13">
    <source>
        <dbReference type="Proteomes" id="UP000037269"/>
    </source>
</evidence>
<dbReference type="InterPro" id="IPR001867">
    <property type="entry name" value="OmpR/PhoB-type_DNA-bd"/>
</dbReference>
<dbReference type="InterPro" id="IPR039420">
    <property type="entry name" value="WalR-like"/>
</dbReference>
<evidence type="ECO:0000256" key="7">
    <source>
        <dbReference type="PROSITE-ProRule" id="PRU00169"/>
    </source>
</evidence>